<dbReference type="CDD" id="cd23283">
    <property type="entry name" value="beta-trefoil_MIR_PMT1-like"/>
    <property type="match status" value="1"/>
</dbReference>
<feature type="domain" description="MIR" evidence="17">
    <location>
        <begin position="499"/>
        <end position="555"/>
    </location>
</feature>
<dbReference type="Pfam" id="PF16192">
    <property type="entry name" value="PMT_4TMC"/>
    <property type="match status" value="1"/>
</dbReference>
<dbReference type="InterPro" id="IPR003342">
    <property type="entry name" value="ArnT-like_N"/>
</dbReference>
<keyword evidence="10 16" id="KW-1133">Transmembrane helix</keyword>
<dbReference type="eggNOG" id="KOG3359">
    <property type="taxonomic scope" value="Eukaryota"/>
</dbReference>
<dbReference type="OrthoDB" id="292747at2759"/>
<comment type="subcellular location">
    <subcellularLocation>
        <location evidence="1">Endoplasmic reticulum membrane</location>
        <topology evidence="1">Multi-pass membrane protein</topology>
    </subcellularLocation>
</comment>
<feature type="transmembrane region" description="Helical" evidence="16">
    <location>
        <begin position="270"/>
        <end position="291"/>
    </location>
</feature>
<evidence type="ECO:0000256" key="1">
    <source>
        <dbReference type="ARBA" id="ARBA00004477"/>
    </source>
</evidence>
<dbReference type="EC" id="2.4.1.109" evidence="4"/>
<evidence type="ECO:0000256" key="16">
    <source>
        <dbReference type="SAM" id="Phobius"/>
    </source>
</evidence>
<evidence type="ECO:0000256" key="6">
    <source>
        <dbReference type="ARBA" id="ARBA00022679"/>
    </source>
</evidence>
<keyword evidence="8" id="KW-0677">Repeat</keyword>
<feature type="region of interest" description="Disordered" evidence="15">
    <location>
        <begin position="1"/>
        <end position="54"/>
    </location>
</feature>
<dbReference type="EMBL" id="HF935560">
    <property type="protein sequence ID" value="CCX31253.1"/>
    <property type="molecule type" value="Genomic_DNA"/>
</dbReference>
<sequence length="1188" mass="132368">MAQKDHLDVAGASDTQQRRSKSPSKKRKAQATDSLPPSYQEAVASAPPPPQKAARIDVQDVDTGVKDNDIFGLPSSDYTILVLLTILAVLVRLFRIYQPSSVVFDEVHFGGFATKYIKGKFFMDVHPPLAKLLITLAGWLGGFDGSFDFKEIGKDYIASGVPYVAMRLFPAVCGILVVPTIFLTLKAAGCSTASATLAAGLIIFDNALATQSRLILLDAPLVIFTALTGLAWTCFLNIHEQGHKEAFSFSWWFWLTCTGLGLGATASVKWVGLFTIAWVGSLTILQLWQLLGDTKNVSASSWMKHFAARAWALIIIPVTFYMAMFAIHFTCLRNPGDGDGFMSTEFQSTLNSRGMKDVAADVAFGSKITIRHHNTQGGYLHSHSSMYPTGSKQQQITLYPHKDENNVWFLENQTYPDGGVGISGFDEMDPVWVQDGAIIKLYHISTDRRLHSHDHRAPVTEAEWQNEVSAYGYKGFEGDANDMFRIEIVKKLSEGPIAKERVRTIQTKFRLIHTMTGCVLFSHKVKLPAWGFEQQEVTCAKGATLPNSIWYIESNDHPKLDQRAERVNYYRPGFFGKFWELQKVMWKTNAGLVESHAWDSRPESWPILRRGINFWGKDNRQVYLIGNPLIWWTSTAAVALYVAFKGFAVLRWQRGYKDYAVTNFRRFDYEVGVAVLAWAFHFFPFFLMQRQLFLHHYLPALYFAVVALAQVFDFVAFRIKAIGLKQLPLLGWSMAVSFLALSAVVYGLYSPLVYGNPWTKSHCKQVKLFDTWDWDCNNFLDNYSDYTSASHAPASAVPTVASVAAPVVPVQEPVIQQQQVQQPIVQQPVVQQEIPAVVEEPESMVTSPPMENVVIGTEETVEYRDQDGNLLDPEQVKALEGKVNFETKYETRYRVVDNPDELPEGSNVVVLEKDASAPQEIPAGGAAEPEVLERTVWIDDNGIPLPDDQQDAPEPEIRSRVVYVDDYGNPLPDSEQEGYVEPQGTGMEEVEAPTAPVAAEVETTTEESAEAATPEPAIEAKEVKQQVQPEEVEPETVTVVKEEPIVVTETVEVEEPEMVIQSVEVEEPKTVTVEVQEEPKVVTVEVEEPQTMTVYEEAEPEVKTVTVEVEAEPEVKTVTVEVEVEATEEPVASKEAEPETAEAVEAEVPAIEEVKAPVEEKTVPVVEKVETKTEPEAVAEAAPVKEEL</sequence>
<dbReference type="UniPathway" id="UPA00378"/>
<organism evidence="18 19">
    <name type="scientific">Pyronema omphalodes (strain CBS 100304)</name>
    <name type="common">Pyronema confluens</name>
    <dbReference type="NCBI Taxonomy" id="1076935"/>
    <lineage>
        <taxon>Eukaryota</taxon>
        <taxon>Fungi</taxon>
        <taxon>Dikarya</taxon>
        <taxon>Ascomycota</taxon>
        <taxon>Pezizomycotina</taxon>
        <taxon>Pezizomycetes</taxon>
        <taxon>Pezizales</taxon>
        <taxon>Pyronemataceae</taxon>
        <taxon>Pyronema</taxon>
    </lineage>
</organism>
<feature type="transmembrane region" description="Helical" evidence="16">
    <location>
        <begin position="78"/>
        <end position="94"/>
    </location>
</feature>
<evidence type="ECO:0000256" key="12">
    <source>
        <dbReference type="ARBA" id="ARBA00023180"/>
    </source>
</evidence>
<feature type="region of interest" description="Disordered" evidence="15">
    <location>
        <begin position="1126"/>
        <end position="1155"/>
    </location>
</feature>
<feature type="domain" description="MIR" evidence="17">
    <location>
        <begin position="359"/>
        <end position="413"/>
    </location>
</feature>
<comment type="pathway">
    <text evidence="2">Protein modification; protein glycosylation.</text>
</comment>
<evidence type="ECO:0000256" key="14">
    <source>
        <dbReference type="ARBA" id="ARBA00045102"/>
    </source>
</evidence>
<evidence type="ECO:0000313" key="18">
    <source>
        <dbReference type="EMBL" id="CCX31253.1"/>
    </source>
</evidence>
<evidence type="ECO:0000256" key="2">
    <source>
        <dbReference type="ARBA" id="ARBA00004922"/>
    </source>
</evidence>
<evidence type="ECO:0000256" key="10">
    <source>
        <dbReference type="ARBA" id="ARBA00022989"/>
    </source>
</evidence>
<dbReference type="Pfam" id="PF02815">
    <property type="entry name" value="MIR"/>
    <property type="match status" value="1"/>
</dbReference>
<feature type="transmembrane region" description="Helical" evidence="16">
    <location>
        <begin position="311"/>
        <end position="329"/>
    </location>
</feature>
<evidence type="ECO:0000256" key="11">
    <source>
        <dbReference type="ARBA" id="ARBA00023136"/>
    </source>
</evidence>
<dbReference type="STRING" id="1076935.U4LH60"/>
<name>U4LH60_PYROM</name>
<reference evidence="18 19" key="1">
    <citation type="journal article" date="2013" name="PLoS Genet.">
        <title>The genome and development-dependent transcriptomes of Pyronema confluens: a window into fungal evolution.</title>
        <authorList>
            <person name="Traeger S."/>
            <person name="Altegoer F."/>
            <person name="Freitag M."/>
            <person name="Gabaldon T."/>
            <person name="Kempken F."/>
            <person name="Kumar A."/>
            <person name="Marcet-Houben M."/>
            <person name="Poggeler S."/>
            <person name="Stajich J.E."/>
            <person name="Nowrousian M."/>
        </authorList>
    </citation>
    <scope>NUCLEOTIDE SEQUENCE [LARGE SCALE GENOMIC DNA]</scope>
    <source>
        <strain evidence="19">CBS 100304</strain>
        <tissue evidence="18">Vegetative mycelium</tissue>
    </source>
</reference>
<dbReference type="AlphaFoldDB" id="U4LH60"/>
<dbReference type="InterPro" id="IPR036300">
    <property type="entry name" value="MIR_dom_sf"/>
</dbReference>
<gene>
    <name evidence="18" type="ORF">PCON_10384</name>
</gene>
<keyword evidence="11 16" id="KW-0472">Membrane</keyword>
<proteinExistence type="inferred from homology"/>
<feature type="region of interest" description="Disordered" evidence="15">
    <location>
        <begin position="999"/>
        <end position="1036"/>
    </location>
</feature>
<keyword evidence="12" id="KW-0325">Glycoprotein</keyword>
<feature type="transmembrane region" description="Helical" evidence="16">
    <location>
        <begin position="163"/>
        <end position="185"/>
    </location>
</feature>
<dbReference type="PANTHER" id="PTHR10050">
    <property type="entry name" value="DOLICHYL-PHOSPHATE-MANNOSE--PROTEIN MANNOSYLTRANSFERASE"/>
    <property type="match status" value="1"/>
</dbReference>
<feature type="transmembrane region" description="Helical" evidence="16">
    <location>
        <begin position="192"/>
        <end position="209"/>
    </location>
</feature>
<dbReference type="Proteomes" id="UP000018144">
    <property type="component" value="Unassembled WGS sequence"/>
</dbReference>
<feature type="transmembrane region" description="Helical" evidence="16">
    <location>
        <begin position="700"/>
        <end position="717"/>
    </location>
</feature>
<evidence type="ECO:0000256" key="4">
    <source>
        <dbReference type="ARBA" id="ARBA00012839"/>
    </source>
</evidence>
<feature type="transmembrane region" description="Helical" evidence="16">
    <location>
        <begin position="671"/>
        <end position="688"/>
    </location>
</feature>
<keyword evidence="9" id="KW-0256">Endoplasmic reticulum</keyword>
<dbReference type="GO" id="GO:0004169">
    <property type="term" value="F:dolichyl-phosphate-mannose-protein mannosyltransferase activity"/>
    <property type="evidence" value="ECO:0007669"/>
    <property type="project" value="UniProtKB-EC"/>
</dbReference>
<keyword evidence="6 18" id="KW-0808">Transferase</keyword>
<dbReference type="PROSITE" id="PS50919">
    <property type="entry name" value="MIR"/>
    <property type="match status" value="3"/>
</dbReference>
<protein>
    <recommendedName>
        <fullName evidence="4">dolichyl-phosphate-mannose--protein mannosyltransferase</fullName>
        <ecNumber evidence="4">2.4.1.109</ecNumber>
    </recommendedName>
</protein>
<dbReference type="SMART" id="SM00472">
    <property type="entry name" value="MIR"/>
    <property type="match status" value="3"/>
</dbReference>
<dbReference type="InterPro" id="IPR032421">
    <property type="entry name" value="PMT_4TMC"/>
</dbReference>
<feature type="domain" description="MIR" evidence="17">
    <location>
        <begin position="430"/>
        <end position="489"/>
    </location>
</feature>
<feature type="transmembrane region" description="Helical" evidence="16">
    <location>
        <begin position="247"/>
        <end position="264"/>
    </location>
</feature>
<keyword evidence="7 16" id="KW-0812">Transmembrane</keyword>
<evidence type="ECO:0000256" key="3">
    <source>
        <dbReference type="ARBA" id="ARBA00007222"/>
    </source>
</evidence>
<feature type="transmembrane region" description="Helical" evidence="16">
    <location>
        <begin position="729"/>
        <end position="749"/>
    </location>
</feature>
<comment type="catalytic activity">
    <reaction evidence="14">
        <text>a di-trans,poly-cis-dolichyl beta-D-mannosyl phosphate + L-seryl-[protein] = 3-O-(alpha-D-mannosyl)-L-seryl-[protein] + a di-trans,poly-cis-dolichyl phosphate + H(+)</text>
        <dbReference type="Rhea" id="RHEA:17377"/>
        <dbReference type="Rhea" id="RHEA-COMP:9863"/>
        <dbReference type="Rhea" id="RHEA-COMP:13546"/>
        <dbReference type="Rhea" id="RHEA-COMP:19498"/>
        <dbReference type="Rhea" id="RHEA-COMP:19501"/>
        <dbReference type="ChEBI" id="CHEBI:15378"/>
        <dbReference type="ChEBI" id="CHEBI:29999"/>
        <dbReference type="ChEBI" id="CHEBI:57683"/>
        <dbReference type="ChEBI" id="CHEBI:58211"/>
        <dbReference type="ChEBI" id="CHEBI:137321"/>
        <dbReference type="EC" id="2.4.1.109"/>
    </reaction>
</comment>
<feature type="transmembrane region" description="Helical" evidence="16">
    <location>
        <begin position="629"/>
        <end position="650"/>
    </location>
</feature>
<keyword evidence="5 18" id="KW-0328">Glycosyltransferase</keyword>
<dbReference type="SUPFAM" id="SSF82109">
    <property type="entry name" value="MIR domain"/>
    <property type="match status" value="1"/>
</dbReference>
<evidence type="ECO:0000256" key="7">
    <source>
        <dbReference type="ARBA" id="ARBA00022692"/>
    </source>
</evidence>
<evidence type="ECO:0000256" key="13">
    <source>
        <dbReference type="ARBA" id="ARBA00045085"/>
    </source>
</evidence>
<dbReference type="Pfam" id="PF02366">
    <property type="entry name" value="PMT"/>
    <property type="match status" value="1"/>
</dbReference>
<feature type="transmembrane region" description="Helical" evidence="16">
    <location>
        <begin position="125"/>
        <end position="143"/>
    </location>
</feature>
<feature type="compositionally biased region" description="Basic residues" evidence="15">
    <location>
        <begin position="18"/>
        <end position="29"/>
    </location>
</feature>
<feature type="transmembrane region" description="Helical" evidence="16">
    <location>
        <begin position="215"/>
        <end position="235"/>
    </location>
</feature>
<evidence type="ECO:0000259" key="17">
    <source>
        <dbReference type="PROSITE" id="PS50919"/>
    </source>
</evidence>
<dbReference type="FunFam" id="2.80.10.50:FF:000034">
    <property type="entry name" value="Dolichyl-phosphate-mannose-protein mannosyltransferase 1"/>
    <property type="match status" value="1"/>
</dbReference>
<evidence type="ECO:0000256" key="5">
    <source>
        <dbReference type="ARBA" id="ARBA00022676"/>
    </source>
</evidence>
<evidence type="ECO:0000313" key="19">
    <source>
        <dbReference type="Proteomes" id="UP000018144"/>
    </source>
</evidence>
<evidence type="ECO:0000256" key="15">
    <source>
        <dbReference type="SAM" id="MobiDB-lite"/>
    </source>
</evidence>
<keyword evidence="19" id="KW-1185">Reference proteome</keyword>
<evidence type="ECO:0000256" key="8">
    <source>
        <dbReference type="ARBA" id="ARBA00022737"/>
    </source>
</evidence>
<dbReference type="InterPro" id="IPR027005">
    <property type="entry name" value="PMT-like"/>
</dbReference>
<feature type="compositionally biased region" description="Low complexity" evidence="15">
    <location>
        <begin position="1025"/>
        <end position="1036"/>
    </location>
</feature>
<dbReference type="InterPro" id="IPR016093">
    <property type="entry name" value="MIR_motif"/>
</dbReference>
<evidence type="ECO:0000256" key="9">
    <source>
        <dbReference type="ARBA" id="ARBA00022824"/>
    </source>
</evidence>
<comment type="similarity">
    <text evidence="3">Belongs to the glycosyltransferase 39 family.</text>
</comment>
<dbReference type="PANTHER" id="PTHR10050:SF50">
    <property type="entry name" value="DOLICHYL-PHOSPHATE-MANNOSE--PROTEIN MANNOSYLTRANSFERASE 1-RELATED"/>
    <property type="match status" value="1"/>
</dbReference>
<dbReference type="Gene3D" id="2.80.10.50">
    <property type="match status" value="1"/>
</dbReference>
<accession>U4LH60</accession>
<comment type="catalytic activity">
    <reaction evidence="13">
        <text>a di-trans,poly-cis-dolichyl beta-D-mannosyl phosphate + L-threonyl-[protein] = 3-O-(alpha-D-mannosyl)-L-threonyl-[protein] + a di-trans,poly-cis-dolichyl phosphate + H(+)</text>
        <dbReference type="Rhea" id="RHEA:53396"/>
        <dbReference type="Rhea" id="RHEA-COMP:11060"/>
        <dbReference type="Rhea" id="RHEA-COMP:13547"/>
        <dbReference type="Rhea" id="RHEA-COMP:19498"/>
        <dbReference type="Rhea" id="RHEA-COMP:19501"/>
        <dbReference type="ChEBI" id="CHEBI:15378"/>
        <dbReference type="ChEBI" id="CHEBI:30013"/>
        <dbReference type="ChEBI" id="CHEBI:57683"/>
        <dbReference type="ChEBI" id="CHEBI:58211"/>
        <dbReference type="ChEBI" id="CHEBI:137323"/>
        <dbReference type="EC" id="2.4.1.109"/>
    </reaction>
</comment>
<dbReference type="GO" id="GO:0031502">
    <property type="term" value="C:dolichyl-phosphate-mannose-protein mannosyltransferase complex"/>
    <property type="evidence" value="ECO:0007669"/>
    <property type="project" value="UniProtKB-ARBA"/>
</dbReference>